<protein>
    <submittedName>
        <fullName evidence="2">DUF904 domain-containing protein</fullName>
    </submittedName>
</protein>
<organism evidence="2 3">
    <name type="scientific">Caenorhabditis elegans</name>
    <dbReference type="NCBI Taxonomy" id="6239"/>
    <lineage>
        <taxon>Eukaryota</taxon>
        <taxon>Metazoa</taxon>
        <taxon>Ecdysozoa</taxon>
        <taxon>Nematoda</taxon>
        <taxon>Chromadorea</taxon>
        <taxon>Rhabditida</taxon>
        <taxon>Rhabditina</taxon>
        <taxon>Rhabditomorpha</taxon>
        <taxon>Rhabditoidea</taxon>
        <taxon>Rhabditidae</taxon>
        <taxon>Peloderinae</taxon>
        <taxon>Caenorhabditis</taxon>
    </lineage>
</organism>
<keyword evidence="1" id="KW-0175">Coiled coil</keyword>
<feature type="coiled-coil region" evidence="1">
    <location>
        <begin position="10"/>
        <end position="37"/>
    </location>
</feature>
<name>E0R7K3_CAEEL</name>
<dbReference type="RefSeq" id="NP_001256901.1">
    <property type="nucleotide sequence ID" value="NM_001269972.1"/>
</dbReference>
<reference evidence="2 3" key="1">
    <citation type="journal article" date="1998" name="Science">
        <title>Genome sequence of the nematode C. elegans: a platform for investigating biology.</title>
        <authorList>
            <consortium name="The C. elegans sequencing consortium"/>
            <person name="Sulson J.E."/>
            <person name="Waterston R."/>
        </authorList>
    </citation>
    <scope>NUCLEOTIDE SEQUENCE [LARGE SCALE GENOMIC DNA]</scope>
    <source>
        <strain evidence="2 3">Bristol N2</strain>
    </source>
</reference>
<proteinExistence type="predicted"/>
<dbReference type="CTD" id="13218745"/>
<gene>
    <name evidence="2" type="ORF">CELE_Y113G7B.27</name>
    <name evidence="2 4" type="ORF">Y113G7B.27</name>
</gene>
<evidence type="ECO:0000313" key="3">
    <source>
        <dbReference type="Proteomes" id="UP000001940"/>
    </source>
</evidence>
<dbReference type="HOGENOM" id="CLU_2833505_0_0_1"/>
<dbReference type="AGR" id="WB:WBGene00195241"/>
<evidence type="ECO:0000313" key="2">
    <source>
        <dbReference type="EMBL" id="CBW48569.1"/>
    </source>
</evidence>
<dbReference type="KEGG" id="cel:CELE_Y113G7B.27"/>
<evidence type="ECO:0000313" key="4">
    <source>
        <dbReference type="WormBase" id="Y113G7B.27b"/>
    </source>
</evidence>
<dbReference type="Proteomes" id="UP000001940">
    <property type="component" value="Chromosome V"/>
</dbReference>
<dbReference type="WormBase" id="Y113G7B.27b">
    <property type="protein sequence ID" value="CE45362"/>
    <property type="gene ID" value="WBGene00195241"/>
</dbReference>
<keyword evidence="3" id="KW-1185">Reference proteome</keyword>
<dbReference type="EMBL" id="BX284605">
    <property type="protein sequence ID" value="CBW48569.1"/>
    <property type="molecule type" value="Genomic_DNA"/>
</dbReference>
<dbReference type="Bgee" id="WBGene00195241">
    <property type="expression patterns" value="Expressed in larva and 3 other cell types or tissues"/>
</dbReference>
<dbReference type="GeneID" id="13218745"/>
<dbReference type="SMR" id="E0R7K3"/>
<evidence type="ECO:0000256" key="1">
    <source>
        <dbReference type="SAM" id="Coils"/>
    </source>
</evidence>
<sequence length="38" mass="4800">MLDEYFENLHRRICEEARHLKEEIHATRRELNELFKDD</sequence>
<accession>E0R7K3</accession>
<dbReference type="AlphaFoldDB" id="E0R7K3"/>